<dbReference type="RefSeq" id="WP_407052091.1">
    <property type="nucleotide sequence ID" value="NZ_CP158568.1"/>
</dbReference>
<accession>A0AAU7XG80</accession>
<dbReference type="PANTHER" id="PTHR21600:SF87">
    <property type="entry name" value="RNA PSEUDOURIDYLATE SYNTHASE DOMAIN-CONTAINING PROTEIN 1"/>
    <property type="match status" value="1"/>
</dbReference>
<reference evidence="2" key="1">
    <citation type="submission" date="2024-06" db="EMBL/GenBank/DDBJ databases">
        <title>Methylostella associata gen. nov., sp. nov., a novel Ancalomicrobiaceae-affiliated facultatively methylotrophic bacteria that feed on methanotrophs of the genus Methylococcus.</title>
        <authorList>
            <person name="Saltykova V."/>
            <person name="Danilova O.V."/>
            <person name="Oshkin I.Y."/>
            <person name="Belova S.E."/>
            <person name="Pimenov N.V."/>
            <person name="Dedysh S.N."/>
        </authorList>
    </citation>
    <scope>NUCLEOTIDE SEQUENCE</scope>
    <source>
        <strain evidence="2">S20</strain>
    </source>
</reference>
<dbReference type="AlphaFoldDB" id="A0AAU7XG80"/>
<dbReference type="KEGG" id="mflg:ABS361_04660"/>
<evidence type="ECO:0008006" key="3">
    <source>
        <dbReference type="Google" id="ProtNLM"/>
    </source>
</evidence>
<gene>
    <name evidence="2" type="ORF">ABS361_04660</name>
</gene>
<dbReference type="Gene3D" id="3.30.2350.10">
    <property type="entry name" value="Pseudouridine synthase"/>
    <property type="match status" value="1"/>
</dbReference>
<comment type="similarity">
    <text evidence="1">Belongs to the pseudouridine synthase RluA family.</text>
</comment>
<organism evidence="2">
    <name type="scientific">Methyloraptor flagellatus</name>
    <dbReference type="NCBI Taxonomy" id="3162530"/>
    <lineage>
        <taxon>Bacteria</taxon>
        <taxon>Pseudomonadati</taxon>
        <taxon>Pseudomonadota</taxon>
        <taxon>Alphaproteobacteria</taxon>
        <taxon>Hyphomicrobiales</taxon>
        <taxon>Ancalomicrobiaceae</taxon>
        <taxon>Methyloraptor</taxon>
    </lineage>
</organism>
<name>A0AAU7XG80_9HYPH</name>
<dbReference type="InterPro" id="IPR050188">
    <property type="entry name" value="RluA_PseudoU_synthase"/>
</dbReference>
<dbReference type="EMBL" id="CP158568">
    <property type="protein sequence ID" value="XBY47006.1"/>
    <property type="molecule type" value="Genomic_DNA"/>
</dbReference>
<dbReference type="PANTHER" id="PTHR21600">
    <property type="entry name" value="MITOCHONDRIAL RNA PSEUDOURIDINE SYNTHASE"/>
    <property type="match status" value="1"/>
</dbReference>
<dbReference type="GO" id="GO:0000455">
    <property type="term" value="P:enzyme-directed rRNA pseudouridine synthesis"/>
    <property type="evidence" value="ECO:0007669"/>
    <property type="project" value="TreeGrafter"/>
</dbReference>
<dbReference type="GO" id="GO:0009982">
    <property type="term" value="F:pseudouridine synthase activity"/>
    <property type="evidence" value="ECO:0007669"/>
    <property type="project" value="InterPro"/>
</dbReference>
<dbReference type="GO" id="GO:0003723">
    <property type="term" value="F:RNA binding"/>
    <property type="evidence" value="ECO:0007669"/>
    <property type="project" value="InterPro"/>
</dbReference>
<evidence type="ECO:0000256" key="1">
    <source>
        <dbReference type="ARBA" id="ARBA00010876"/>
    </source>
</evidence>
<protein>
    <recommendedName>
        <fullName evidence="3">Pseudouridine synthase RsuA/RluA-like domain-containing protein</fullName>
    </recommendedName>
</protein>
<dbReference type="InterPro" id="IPR020103">
    <property type="entry name" value="PsdUridine_synth_cat_dom_sf"/>
</dbReference>
<sequence length="95" mass="10467">MVAAEPGAPGALAAATRYEVVGTADDVSDLALFPETGRQHQLRVHTRLIGHPILGDRLYDGWPAPRLMLHAYRIAFRHPRRGAVTFEAPLPADFR</sequence>
<dbReference type="GO" id="GO:0140098">
    <property type="term" value="F:catalytic activity, acting on RNA"/>
    <property type="evidence" value="ECO:0007669"/>
    <property type="project" value="UniProtKB-ARBA"/>
</dbReference>
<proteinExistence type="inferred from homology"/>
<evidence type="ECO:0000313" key="2">
    <source>
        <dbReference type="EMBL" id="XBY47006.1"/>
    </source>
</evidence>
<dbReference type="SUPFAM" id="SSF55120">
    <property type="entry name" value="Pseudouridine synthase"/>
    <property type="match status" value="1"/>
</dbReference>